<dbReference type="AlphaFoldDB" id="A0A814MKP5"/>
<gene>
    <name evidence="3" type="ORF">JXQ802_LOCUS39405</name>
    <name evidence="1" type="ORF">PYM288_LOCUS18588</name>
    <name evidence="2" type="ORF">RFH988_LOCUS30100</name>
</gene>
<protein>
    <submittedName>
        <fullName evidence="1">Uncharacterized protein</fullName>
    </submittedName>
</protein>
<organism evidence="1 4">
    <name type="scientific">Rotaria sordida</name>
    <dbReference type="NCBI Taxonomy" id="392033"/>
    <lineage>
        <taxon>Eukaryota</taxon>
        <taxon>Metazoa</taxon>
        <taxon>Spiralia</taxon>
        <taxon>Gnathifera</taxon>
        <taxon>Rotifera</taxon>
        <taxon>Eurotatoria</taxon>
        <taxon>Bdelloidea</taxon>
        <taxon>Philodinida</taxon>
        <taxon>Philodinidae</taxon>
        <taxon>Rotaria</taxon>
    </lineage>
</organism>
<evidence type="ECO:0000313" key="5">
    <source>
        <dbReference type="Proteomes" id="UP000663870"/>
    </source>
</evidence>
<comment type="caution">
    <text evidence="1">The sequence shown here is derived from an EMBL/GenBank/DDBJ whole genome shotgun (WGS) entry which is preliminary data.</text>
</comment>
<evidence type="ECO:0000313" key="4">
    <source>
        <dbReference type="Proteomes" id="UP000663854"/>
    </source>
</evidence>
<evidence type="ECO:0000313" key="2">
    <source>
        <dbReference type="EMBL" id="CAF1308189.1"/>
    </source>
</evidence>
<dbReference type="Proteomes" id="UP000663882">
    <property type="component" value="Unassembled WGS sequence"/>
</dbReference>
<evidence type="ECO:0000313" key="1">
    <source>
        <dbReference type="EMBL" id="CAF1079349.1"/>
    </source>
</evidence>
<dbReference type="EMBL" id="CAJNOL010002273">
    <property type="protein sequence ID" value="CAF1482838.1"/>
    <property type="molecule type" value="Genomic_DNA"/>
</dbReference>
<name>A0A814MKP5_9BILA</name>
<dbReference type="EMBL" id="CAJNOO010002945">
    <property type="protein sequence ID" value="CAF1308189.1"/>
    <property type="molecule type" value="Genomic_DNA"/>
</dbReference>
<dbReference type="EMBL" id="CAJNOH010000577">
    <property type="protein sequence ID" value="CAF1079349.1"/>
    <property type="molecule type" value="Genomic_DNA"/>
</dbReference>
<reference evidence="1" key="1">
    <citation type="submission" date="2021-02" db="EMBL/GenBank/DDBJ databases">
        <authorList>
            <person name="Nowell W R."/>
        </authorList>
    </citation>
    <scope>NUCLEOTIDE SEQUENCE</scope>
</reference>
<sequence length="330" mass="38349">MNRTIDIPADLIRNGKTLTIEKYSELFINGYHLSKPAKFVRQNNGICLVDSQQQDVKSGVYNHQFESYNDECYLIQLIIEFPGEILNAGKSVTIEKIDSNDDQLSGNIDDLYKTENINKSVGPKDIYIKVPKKFIERGKTVVVHKDDISITNSTDYHKNLSRRLISNKFAKRNSLQLKNMVEITIEVPPELFDDGQKITFRQENAQAVAGNFPYRRQSRQDIQVNVNDILKQDKKVSIEEFLSNKTWNPVLSDDKHSIKLSLNFTDRPDIKKEDQINIVRNQQNLRIETKDQQGFRTYRELTLPERTKLDEVKYQFDEKHCSLNVLLPLQ</sequence>
<keyword evidence="5" id="KW-1185">Reference proteome</keyword>
<dbReference type="Proteomes" id="UP000663870">
    <property type="component" value="Unassembled WGS sequence"/>
</dbReference>
<dbReference type="Proteomes" id="UP000663854">
    <property type="component" value="Unassembled WGS sequence"/>
</dbReference>
<accession>A0A814MKP5</accession>
<proteinExistence type="predicted"/>
<dbReference type="OrthoDB" id="9986641at2759"/>
<evidence type="ECO:0000313" key="3">
    <source>
        <dbReference type="EMBL" id="CAF1482838.1"/>
    </source>
</evidence>